<dbReference type="InterPro" id="IPR010987">
    <property type="entry name" value="Glutathione-S-Trfase_C-like"/>
</dbReference>
<reference evidence="4" key="1">
    <citation type="journal article" date="2020" name="Stud. Mycol.">
        <title>101 Dothideomycetes genomes: a test case for predicting lifestyles and emergence of pathogens.</title>
        <authorList>
            <person name="Haridas S."/>
            <person name="Albert R."/>
            <person name="Binder M."/>
            <person name="Bloem J."/>
            <person name="Labutti K."/>
            <person name="Salamov A."/>
            <person name="Andreopoulos B."/>
            <person name="Baker S."/>
            <person name="Barry K."/>
            <person name="Bills G."/>
            <person name="Bluhm B."/>
            <person name="Cannon C."/>
            <person name="Castanera R."/>
            <person name="Culley D."/>
            <person name="Daum C."/>
            <person name="Ezra D."/>
            <person name="Gonzalez J."/>
            <person name="Henrissat B."/>
            <person name="Kuo A."/>
            <person name="Liang C."/>
            <person name="Lipzen A."/>
            <person name="Lutzoni F."/>
            <person name="Magnuson J."/>
            <person name="Mondo S."/>
            <person name="Nolan M."/>
            <person name="Ohm R."/>
            <person name="Pangilinan J."/>
            <person name="Park H.-J."/>
            <person name="Ramirez L."/>
            <person name="Alfaro M."/>
            <person name="Sun H."/>
            <person name="Tritt A."/>
            <person name="Yoshinaga Y."/>
            <person name="Zwiers L.-H."/>
            <person name="Turgeon B."/>
            <person name="Goodwin S."/>
            <person name="Spatafora J."/>
            <person name="Crous P."/>
            <person name="Grigoriev I."/>
        </authorList>
    </citation>
    <scope>NUCLEOTIDE SEQUENCE</scope>
    <source>
        <strain evidence="4">ATCC 16933</strain>
    </source>
</reference>
<dbReference type="InterPro" id="IPR040079">
    <property type="entry name" value="Glutathione_S-Trfase"/>
</dbReference>
<name>A0A6A6P6L2_9PEZI</name>
<dbReference type="InterPro" id="IPR004046">
    <property type="entry name" value="GST_C"/>
</dbReference>
<sequence length="231" mass="26800">MSSQLQPVKLWGHTHINPPKVAMILEELDVPYELIPVTFEEVKQPDFLAINPNGRLPAIHDPNTDMTLWESGAILEYLIEKYDAEHRLSFAPGTVESFQAKQWLFFQVSGQGPYYGQWGWFEMYHPEPVPSAKERYAKEIRRISGVLDTYLRQQKEKYGGNNGGPWLVGDKLSYADISFVMWQYLMMTRSQVLNEEEYPHLQEWMEKMTSRQKVKKVLEEAISALDAVARS</sequence>
<dbReference type="Gene3D" id="1.20.1050.10">
    <property type="match status" value="1"/>
</dbReference>
<dbReference type="InterPro" id="IPR036282">
    <property type="entry name" value="Glutathione-S-Trfase_C_sf"/>
</dbReference>
<comment type="similarity">
    <text evidence="1">Belongs to the GST superfamily.</text>
</comment>
<feature type="domain" description="GST N-terminal" evidence="2">
    <location>
        <begin position="5"/>
        <end position="86"/>
    </location>
</feature>
<dbReference type="InterPro" id="IPR036249">
    <property type="entry name" value="Thioredoxin-like_sf"/>
</dbReference>
<dbReference type="Pfam" id="PF02798">
    <property type="entry name" value="GST_N"/>
    <property type="match status" value="1"/>
</dbReference>
<evidence type="ECO:0000256" key="1">
    <source>
        <dbReference type="ARBA" id="ARBA00007409"/>
    </source>
</evidence>
<dbReference type="SUPFAM" id="SSF52833">
    <property type="entry name" value="Thioredoxin-like"/>
    <property type="match status" value="1"/>
</dbReference>
<protein>
    <submittedName>
        <fullName evidence="4">Glutathione S-transferase</fullName>
    </submittedName>
</protein>
<evidence type="ECO:0000313" key="5">
    <source>
        <dbReference type="Proteomes" id="UP000799766"/>
    </source>
</evidence>
<gene>
    <name evidence="4" type="ORF">BDY21DRAFT_338782</name>
</gene>
<dbReference type="GO" id="GO:0016740">
    <property type="term" value="F:transferase activity"/>
    <property type="evidence" value="ECO:0007669"/>
    <property type="project" value="UniProtKB-KW"/>
</dbReference>
<dbReference type="InterPro" id="IPR004045">
    <property type="entry name" value="Glutathione_S-Trfase_N"/>
</dbReference>
<evidence type="ECO:0000259" key="2">
    <source>
        <dbReference type="PROSITE" id="PS50404"/>
    </source>
</evidence>
<dbReference type="EMBL" id="MU001675">
    <property type="protein sequence ID" value="KAF2459631.1"/>
    <property type="molecule type" value="Genomic_DNA"/>
</dbReference>
<dbReference type="PANTHER" id="PTHR44051:SF23">
    <property type="entry name" value="GLUTATHIONE S-TRANSFERASE-LIKE PROTEIN TPCF"/>
    <property type="match status" value="1"/>
</dbReference>
<accession>A0A6A6P6L2</accession>
<organism evidence="4 5">
    <name type="scientific">Lineolata rhizophorae</name>
    <dbReference type="NCBI Taxonomy" id="578093"/>
    <lineage>
        <taxon>Eukaryota</taxon>
        <taxon>Fungi</taxon>
        <taxon>Dikarya</taxon>
        <taxon>Ascomycota</taxon>
        <taxon>Pezizomycotina</taxon>
        <taxon>Dothideomycetes</taxon>
        <taxon>Dothideomycetes incertae sedis</taxon>
        <taxon>Lineolatales</taxon>
        <taxon>Lineolataceae</taxon>
        <taxon>Lineolata</taxon>
    </lineage>
</organism>
<dbReference type="SFLD" id="SFLDG01151">
    <property type="entry name" value="Main.2:_Nu-like"/>
    <property type="match status" value="1"/>
</dbReference>
<keyword evidence="4" id="KW-0808">Transferase</keyword>
<dbReference type="OrthoDB" id="422574at2759"/>
<keyword evidence="5" id="KW-1185">Reference proteome</keyword>
<evidence type="ECO:0000313" key="4">
    <source>
        <dbReference type="EMBL" id="KAF2459631.1"/>
    </source>
</evidence>
<dbReference type="Proteomes" id="UP000799766">
    <property type="component" value="Unassembled WGS sequence"/>
</dbReference>
<dbReference type="CDD" id="cd03048">
    <property type="entry name" value="GST_N_Ure2p_like"/>
    <property type="match status" value="1"/>
</dbReference>
<proteinExistence type="inferred from homology"/>
<dbReference type="AlphaFoldDB" id="A0A6A6P6L2"/>
<dbReference type="PROSITE" id="PS50404">
    <property type="entry name" value="GST_NTER"/>
    <property type="match status" value="1"/>
</dbReference>
<dbReference type="SUPFAM" id="SSF47616">
    <property type="entry name" value="GST C-terminal domain-like"/>
    <property type="match status" value="1"/>
</dbReference>
<dbReference type="PROSITE" id="PS50405">
    <property type="entry name" value="GST_CTER"/>
    <property type="match status" value="1"/>
</dbReference>
<evidence type="ECO:0000259" key="3">
    <source>
        <dbReference type="PROSITE" id="PS50405"/>
    </source>
</evidence>
<dbReference type="Gene3D" id="3.40.30.10">
    <property type="entry name" value="Glutaredoxin"/>
    <property type="match status" value="1"/>
</dbReference>
<feature type="domain" description="GST C-terminal" evidence="3">
    <location>
        <begin position="93"/>
        <end position="231"/>
    </location>
</feature>
<dbReference type="SFLD" id="SFLDG00358">
    <property type="entry name" value="Main_(cytGST)"/>
    <property type="match status" value="1"/>
</dbReference>
<dbReference type="SFLD" id="SFLDS00019">
    <property type="entry name" value="Glutathione_Transferase_(cytos"/>
    <property type="match status" value="1"/>
</dbReference>
<dbReference type="PANTHER" id="PTHR44051">
    <property type="entry name" value="GLUTATHIONE S-TRANSFERASE-RELATED"/>
    <property type="match status" value="1"/>
</dbReference>
<dbReference type="Pfam" id="PF14497">
    <property type="entry name" value="GST_C_3"/>
    <property type="match status" value="1"/>
</dbReference>